<keyword evidence="3" id="KW-0004">4Fe-4S</keyword>
<dbReference type="AlphaFoldDB" id="A0A438AF09"/>
<dbReference type="Gene3D" id="3.40.470.10">
    <property type="entry name" value="Uracil-DNA glycosylase-like domain"/>
    <property type="match status" value="1"/>
</dbReference>
<keyword evidence="6" id="KW-0378">Hydrolase</keyword>
<dbReference type="Proteomes" id="UP000285908">
    <property type="component" value="Unassembled WGS sequence"/>
</dbReference>
<dbReference type="RefSeq" id="WP_127907384.1">
    <property type="nucleotide sequence ID" value="NZ_RQXX01000005.1"/>
</dbReference>
<dbReference type="InterPro" id="IPR005122">
    <property type="entry name" value="Uracil-DNA_glycosylase-like"/>
</dbReference>
<evidence type="ECO:0000256" key="1">
    <source>
        <dbReference type="ARBA" id="ARBA00006521"/>
    </source>
</evidence>
<dbReference type="InterPro" id="IPR036895">
    <property type="entry name" value="Uracil-DNA_glycosylase-like_sf"/>
</dbReference>
<evidence type="ECO:0000259" key="10">
    <source>
        <dbReference type="SMART" id="SM00986"/>
    </source>
</evidence>
<accession>A0A438AF09</accession>
<organism evidence="11 12">
    <name type="scientific">Mesobaculum littorinae</name>
    <dbReference type="NCBI Taxonomy" id="2486419"/>
    <lineage>
        <taxon>Bacteria</taxon>
        <taxon>Pseudomonadati</taxon>
        <taxon>Pseudomonadota</taxon>
        <taxon>Alphaproteobacteria</taxon>
        <taxon>Rhodobacterales</taxon>
        <taxon>Roseobacteraceae</taxon>
        <taxon>Mesobaculum</taxon>
    </lineage>
</organism>
<dbReference type="GO" id="GO:0006281">
    <property type="term" value="P:DNA repair"/>
    <property type="evidence" value="ECO:0007669"/>
    <property type="project" value="UniProtKB-KW"/>
</dbReference>
<evidence type="ECO:0000256" key="9">
    <source>
        <dbReference type="ARBA" id="ARBA00023204"/>
    </source>
</evidence>
<evidence type="ECO:0000256" key="7">
    <source>
        <dbReference type="ARBA" id="ARBA00023004"/>
    </source>
</evidence>
<evidence type="ECO:0000256" key="2">
    <source>
        <dbReference type="ARBA" id="ARBA00019403"/>
    </source>
</evidence>
<proteinExistence type="inferred from homology"/>
<dbReference type="CDD" id="cd10030">
    <property type="entry name" value="UDG-F4_TTUDGA_SPO1dp_like"/>
    <property type="match status" value="1"/>
</dbReference>
<reference evidence="11 12" key="1">
    <citation type="submission" date="2018-11" db="EMBL/GenBank/DDBJ databases">
        <title>Mesobaculum littorinae gen. nov., sp. nov., isolated from Littorina scabra that represents a novel genus of the order Rhodobacteraceae.</title>
        <authorList>
            <person name="Li F."/>
        </authorList>
    </citation>
    <scope>NUCLEOTIDE SEQUENCE [LARGE SCALE GENOMIC DNA]</scope>
    <source>
        <strain evidence="11 12">M0103</strain>
    </source>
</reference>
<evidence type="ECO:0000256" key="3">
    <source>
        <dbReference type="ARBA" id="ARBA00022485"/>
    </source>
</evidence>
<dbReference type="GO" id="GO:0097506">
    <property type="term" value="F:deaminated base DNA N-glycosylase activity"/>
    <property type="evidence" value="ECO:0007669"/>
    <property type="project" value="UniProtKB-ARBA"/>
</dbReference>
<dbReference type="InterPro" id="IPR023875">
    <property type="entry name" value="DNA_repair_put"/>
</dbReference>
<dbReference type="SUPFAM" id="SSF52141">
    <property type="entry name" value="Uracil-DNA glycosylase-like"/>
    <property type="match status" value="1"/>
</dbReference>
<evidence type="ECO:0000256" key="8">
    <source>
        <dbReference type="ARBA" id="ARBA00023014"/>
    </source>
</evidence>
<dbReference type="SMART" id="SM00986">
    <property type="entry name" value="UDG"/>
    <property type="match status" value="1"/>
</dbReference>
<dbReference type="NCBIfam" id="TIGR03915">
    <property type="entry name" value="SAM_7_link_chp"/>
    <property type="match status" value="1"/>
</dbReference>
<keyword evidence="9" id="KW-0234">DNA repair</keyword>
<protein>
    <recommendedName>
        <fullName evidence="2">Type-4 uracil-DNA glycosylase</fullName>
    </recommendedName>
</protein>
<evidence type="ECO:0000313" key="11">
    <source>
        <dbReference type="EMBL" id="RVV97258.1"/>
    </source>
</evidence>
<feature type="domain" description="Uracil-DNA glycosylase-like" evidence="10">
    <location>
        <begin position="309"/>
        <end position="468"/>
    </location>
</feature>
<gene>
    <name evidence="11" type="ORF">EKE94_14685</name>
</gene>
<evidence type="ECO:0000256" key="4">
    <source>
        <dbReference type="ARBA" id="ARBA00022723"/>
    </source>
</evidence>
<dbReference type="EMBL" id="RQXX01000005">
    <property type="protein sequence ID" value="RVV97258.1"/>
    <property type="molecule type" value="Genomic_DNA"/>
</dbReference>
<dbReference type="PANTHER" id="PTHR33693:SF9">
    <property type="entry name" value="TYPE-4 URACIL-DNA GLYCOSYLASE"/>
    <property type="match status" value="1"/>
</dbReference>
<keyword evidence="12" id="KW-1185">Reference proteome</keyword>
<sequence length="480" mass="53645">MHAVRMPTRGTATAWRNAARDLARAGVPPEEVDWLYGDTEAGLFAAPALPDLPRTAPLTVPRDFVPLSETVAWHSAPDRFARLYAMLWRLRDAPGLIHDRADPDLAHLRRLEKSVRRDLHKMHAFVRFREIGDPHAPRRRFAAWFEPDHHITEPVAPFFARRFGDMDWIIVTPDLTARFDDGEISFEPGGTKPPLPEDATEELWGTYFRSIFNPARLKVRAMTSEMPRKYWKNLPEAGLIPDMIASAQARSDAMRAAAPTPAPKRAARVLERLHTPRVSPPMTLSFDDLRRKAEEDSRTAREGYGRIVLGEGPPDAALMIVGEQPGDVEDREGRPFVGPAGQVFDREAALAGIDRGAAYVTNAVKQFKFSLRGKRRIHQSPGKGDIEHARWWLDREVELIRPRLILAMGGTAAETLTGTRAGILKRRGRIEETGVGPVFLTVHPSYILRLPDAAAQEAETETFRADLAAAQAHLEELLAA</sequence>
<name>A0A438AF09_9RHOB</name>
<dbReference type="Pfam" id="PF03167">
    <property type="entry name" value="UDG"/>
    <property type="match status" value="1"/>
</dbReference>
<keyword evidence="4" id="KW-0479">Metal-binding</keyword>
<evidence type="ECO:0000313" key="12">
    <source>
        <dbReference type="Proteomes" id="UP000285908"/>
    </source>
</evidence>
<dbReference type="Pfam" id="PF13566">
    <property type="entry name" value="DUF4130"/>
    <property type="match status" value="1"/>
</dbReference>
<dbReference type="SMART" id="SM00987">
    <property type="entry name" value="UreE_C"/>
    <property type="match status" value="1"/>
</dbReference>
<dbReference type="GO" id="GO:0051539">
    <property type="term" value="F:4 iron, 4 sulfur cluster binding"/>
    <property type="evidence" value="ECO:0007669"/>
    <property type="project" value="UniProtKB-KW"/>
</dbReference>
<dbReference type="InterPro" id="IPR025404">
    <property type="entry name" value="DUF4130"/>
</dbReference>
<dbReference type="InterPro" id="IPR051536">
    <property type="entry name" value="UDG_Type-4/5"/>
</dbReference>
<comment type="caution">
    <text evidence="11">The sequence shown here is derived from an EMBL/GenBank/DDBJ whole genome shotgun (WGS) entry which is preliminary data.</text>
</comment>
<keyword evidence="8" id="KW-0411">Iron-sulfur</keyword>
<dbReference type="InterPro" id="IPR005273">
    <property type="entry name" value="Ura-DNA_glyco_family4"/>
</dbReference>
<comment type="similarity">
    <text evidence="1">Belongs to the uracil-DNA glycosylase (UDG) superfamily. Type 4 (UDGa) family.</text>
</comment>
<evidence type="ECO:0000256" key="5">
    <source>
        <dbReference type="ARBA" id="ARBA00022763"/>
    </source>
</evidence>
<dbReference type="GO" id="GO:0046872">
    <property type="term" value="F:metal ion binding"/>
    <property type="evidence" value="ECO:0007669"/>
    <property type="project" value="UniProtKB-KW"/>
</dbReference>
<dbReference type="NCBIfam" id="TIGR03914">
    <property type="entry name" value="UDG_fam_dom"/>
    <property type="match status" value="1"/>
</dbReference>
<keyword evidence="7" id="KW-0408">Iron</keyword>
<dbReference type="PANTHER" id="PTHR33693">
    <property type="entry name" value="TYPE-5 URACIL-DNA GLYCOSYLASE"/>
    <property type="match status" value="1"/>
</dbReference>
<dbReference type="OrthoDB" id="5290748at2"/>
<keyword evidence="5" id="KW-0227">DNA damage</keyword>
<evidence type="ECO:0000256" key="6">
    <source>
        <dbReference type="ARBA" id="ARBA00022801"/>
    </source>
</evidence>